<dbReference type="InterPro" id="IPR011014">
    <property type="entry name" value="MscS_channel_TM-2"/>
</dbReference>
<reference evidence="12" key="1">
    <citation type="submission" date="2011-12" db="EMBL/GenBank/DDBJ databases">
        <title>Complete sequence of Methanoregula formicicum SMSP.</title>
        <authorList>
            <person name="Lucas S."/>
            <person name="Han J."/>
            <person name="Lapidus A."/>
            <person name="Cheng J.-F."/>
            <person name="Goodwin L."/>
            <person name="Pitluck S."/>
            <person name="Peters L."/>
            <person name="Ovchinnikova G."/>
            <person name="Teshima H."/>
            <person name="Detter J.C."/>
            <person name="Han C."/>
            <person name="Tapia R."/>
            <person name="Land M."/>
            <person name="Hauser L."/>
            <person name="Kyrpides N."/>
            <person name="Ivanova N."/>
            <person name="Pagani I."/>
            <person name="Imachi H."/>
            <person name="Tamaki H."/>
            <person name="Sekiguchi Y."/>
            <person name="Kamagata Y."/>
            <person name="Cadillo-Quiroz H."/>
            <person name="Zinder S."/>
            <person name="Liu W.-T."/>
            <person name="Woyke T."/>
        </authorList>
    </citation>
    <scope>NUCLEOTIDE SEQUENCE [LARGE SCALE GENOMIC DNA]</scope>
    <source>
        <strain evidence="12">DSM 22288 / NBRC 105244 / SMSP</strain>
    </source>
</reference>
<feature type="domain" description="Mechanosensitive ion channel MscS" evidence="8">
    <location>
        <begin position="178"/>
        <end position="244"/>
    </location>
</feature>
<dbReference type="InParanoid" id="L0HHZ2"/>
<dbReference type="SUPFAM" id="SSF50182">
    <property type="entry name" value="Sm-like ribonucleoproteins"/>
    <property type="match status" value="1"/>
</dbReference>
<feature type="transmembrane region" description="Helical" evidence="7">
    <location>
        <begin position="94"/>
        <end position="115"/>
    </location>
</feature>
<evidence type="ECO:0000256" key="6">
    <source>
        <dbReference type="ARBA" id="ARBA00023136"/>
    </source>
</evidence>
<dbReference type="RefSeq" id="WP_015285637.1">
    <property type="nucleotide sequence ID" value="NC_019943.1"/>
</dbReference>
<feature type="transmembrane region" description="Helical" evidence="7">
    <location>
        <begin position="12"/>
        <end position="29"/>
    </location>
</feature>
<evidence type="ECO:0000256" key="2">
    <source>
        <dbReference type="ARBA" id="ARBA00008017"/>
    </source>
</evidence>
<dbReference type="PANTHER" id="PTHR30221">
    <property type="entry name" value="SMALL-CONDUCTANCE MECHANOSENSITIVE CHANNEL"/>
    <property type="match status" value="1"/>
</dbReference>
<dbReference type="GO" id="GO:0008381">
    <property type="term" value="F:mechanosensitive monoatomic ion channel activity"/>
    <property type="evidence" value="ECO:0007669"/>
    <property type="project" value="InterPro"/>
</dbReference>
<dbReference type="InterPro" id="IPR023408">
    <property type="entry name" value="MscS_beta-dom_sf"/>
</dbReference>
<dbReference type="SUPFAM" id="SSF82861">
    <property type="entry name" value="Mechanosensitive channel protein MscS (YggB), transmembrane region"/>
    <property type="match status" value="1"/>
</dbReference>
<protein>
    <submittedName>
        <fullName evidence="11">Small-conductance mechanosensitive channel</fullName>
    </submittedName>
</protein>
<dbReference type="eggNOG" id="arCOG01568">
    <property type="taxonomic scope" value="Archaea"/>
</dbReference>
<keyword evidence="4 7" id="KW-0812">Transmembrane</keyword>
<evidence type="ECO:0000313" key="11">
    <source>
        <dbReference type="EMBL" id="AGB02674.1"/>
    </source>
</evidence>
<dbReference type="EMBL" id="CP003167">
    <property type="protein sequence ID" value="AGB02674.1"/>
    <property type="molecule type" value="Genomic_DNA"/>
</dbReference>
<dbReference type="InterPro" id="IPR049142">
    <property type="entry name" value="MS_channel_1st"/>
</dbReference>
<accession>L0HHZ2</accession>
<comment type="similarity">
    <text evidence="2">Belongs to the MscS (TC 1.A.23) family.</text>
</comment>
<dbReference type="InterPro" id="IPR049278">
    <property type="entry name" value="MS_channel_C"/>
</dbReference>
<feature type="transmembrane region" description="Helical" evidence="7">
    <location>
        <begin position="160"/>
        <end position="180"/>
    </location>
</feature>
<dbReference type="InterPro" id="IPR010920">
    <property type="entry name" value="LSM_dom_sf"/>
</dbReference>
<keyword evidence="5 7" id="KW-1133">Transmembrane helix</keyword>
<comment type="subcellular location">
    <subcellularLocation>
        <location evidence="1">Cell membrane</location>
        <topology evidence="1">Multi-pass membrane protein</topology>
    </subcellularLocation>
</comment>
<evidence type="ECO:0000313" key="12">
    <source>
        <dbReference type="Proteomes" id="UP000010824"/>
    </source>
</evidence>
<dbReference type="HOGENOM" id="CLU_037945_0_1_2"/>
<dbReference type="Proteomes" id="UP000010824">
    <property type="component" value="Chromosome"/>
</dbReference>
<reference evidence="11 12" key="2">
    <citation type="journal article" date="2014" name="Genome Announc.">
        <title>Complete Genome Sequence of Methanoregula formicica SMSPT, a Mesophilic Hydrogenotrophic Methanogen Isolated from a Methanogenic Upflow Anaerobic Sludge Blanket Reactor.</title>
        <authorList>
            <person name="Yamamoto K."/>
            <person name="Tamaki H."/>
            <person name="Cadillo-Quiroz H."/>
            <person name="Imachi H."/>
            <person name="Kyrpides N."/>
            <person name="Woyke T."/>
            <person name="Goodwin L."/>
            <person name="Zinder S.H."/>
            <person name="Kamagata Y."/>
            <person name="Liu W.T."/>
        </authorList>
    </citation>
    <scope>NUCLEOTIDE SEQUENCE [LARGE SCALE GENOMIC DNA]</scope>
    <source>
        <strain evidence="12">DSM 22288 / NBRC 105244 / SMSP</strain>
    </source>
</reference>
<dbReference type="STRING" id="593750.Metfor_1644"/>
<feature type="domain" description="Mechanosensitive ion channel MscS C-terminal" evidence="9">
    <location>
        <begin position="253"/>
        <end position="339"/>
    </location>
</feature>
<evidence type="ECO:0000256" key="4">
    <source>
        <dbReference type="ARBA" id="ARBA00022692"/>
    </source>
</evidence>
<dbReference type="Gene3D" id="1.10.287.1260">
    <property type="match status" value="1"/>
</dbReference>
<evidence type="ECO:0000259" key="9">
    <source>
        <dbReference type="Pfam" id="PF21082"/>
    </source>
</evidence>
<dbReference type="Gene3D" id="2.30.30.60">
    <property type="match status" value="1"/>
</dbReference>
<dbReference type="Pfam" id="PF21082">
    <property type="entry name" value="MS_channel_3rd"/>
    <property type="match status" value="1"/>
</dbReference>
<dbReference type="InterPro" id="IPR045275">
    <property type="entry name" value="MscS_archaea/bacteria_type"/>
</dbReference>
<organism evidence="11 12">
    <name type="scientific">Methanoregula formicica (strain DSM 22288 / NBRC 105244 / SMSP)</name>
    <dbReference type="NCBI Taxonomy" id="593750"/>
    <lineage>
        <taxon>Archaea</taxon>
        <taxon>Methanobacteriati</taxon>
        <taxon>Methanobacteriota</taxon>
        <taxon>Stenosarchaea group</taxon>
        <taxon>Methanomicrobia</taxon>
        <taxon>Methanomicrobiales</taxon>
        <taxon>Methanoregulaceae</taxon>
        <taxon>Methanoregula</taxon>
    </lineage>
</organism>
<name>L0HHZ2_METFS</name>
<dbReference type="InterPro" id="IPR011066">
    <property type="entry name" value="MscS_channel_C_sf"/>
</dbReference>
<evidence type="ECO:0000259" key="10">
    <source>
        <dbReference type="Pfam" id="PF21088"/>
    </source>
</evidence>
<dbReference type="Pfam" id="PF00924">
    <property type="entry name" value="MS_channel_2nd"/>
    <property type="match status" value="1"/>
</dbReference>
<sequence precursor="true">MVLEFAGLELNYIYAALTILAGIIIAFFVRAFVKWLESKAEETDTKWDDILIAALGLPVQITIVVVSIYFAVIWFDILPENAKFLLNPAYVTSFYILISAWIVSSLLHDIIATYGRILAGKSETDLDDRLIDLLELVVKYVIWFAAIMAVLKVFNIDITPFLAGAGIAGIAVALAAQDFISNFFGGAIIKVDKPFKVGDRVKIDDYYGDVISVGTRSTRIKTLDYQVVTLPNNKITTNVIVNYSEPDEKLRLTIPVSVAYGTDPKRVKAILLEIAREAIRNTEYLLEDPKPTVFFTEFAESSLNFILRVWMKKYNVPDEVKDVLNTRIAERFAEEGIEIPFPQMDVHLKK</sequence>
<dbReference type="FunCoup" id="L0HHZ2">
    <property type="interactions" value="13"/>
</dbReference>
<dbReference type="SUPFAM" id="SSF82689">
    <property type="entry name" value="Mechanosensitive channel protein MscS (YggB), C-terminal domain"/>
    <property type="match status" value="1"/>
</dbReference>
<feature type="transmembrane region" description="Helical" evidence="7">
    <location>
        <begin position="50"/>
        <end position="74"/>
    </location>
</feature>
<evidence type="ECO:0000259" key="8">
    <source>
        <dbReference type="Pfam" id="PF00924"/>
    </source>
</evidence>
<proteinExistence type="inferred from homology"/>
<dbReference type="InterPro" id="IPR006685">
    <property type="entry name" value="MscS_channel_2nd"/>
</dbReference>
<evidence type="ECO:0000256" key="5">
    <source>
        <dbReference type="ARBA" id="ARBA00022989"/>
    </source>
</evidence>
<dbReference type="OrthoDB" id="31543at2157"/>
<evidence type="ECO:0000256" key="7">
    <source>
        <dbReference type="SAM" id="Phobius"/>
    </source>
</evidence>
<evidence type="ECO:0000256" key="3">
    <source>
        <dbReference type="ARBA" id="ARBA00022475"/>
    </source>
</evidence>
<dbReference type="Pfam" id="PF21088">
    <property type="entry name" value="MS_channel_1st"/>
    <property type="match status" value="1"/>
</dbReference>
<keyword evidence="12" id="KW-1185">Reference proteome</keyword>
<dbReference type="PANTHER" id="PTHR30221:SF1">
    <property type="entry name" value="SMALL-CONDUCTANCE MECHANOSENSITIVE CHANNEL"/>
    <property type="match status" value="1"/>
</dbReference>
<gene>
    <name evidence="11" type="ordered locus">Metfor_1644</name>
</gene>
<keyword evidence="3" id="KW-1003">Cell membrane</keyword>
<dbReference type="KEGG" id="mfo:Metfor_1644"/>
<keyword evidence="6 7" id="KW-0472">Membrane</keyword>
<dbReference type="Gene3D" id="3.30.70.100">
    <property type="match status" value="1"/>
</dbReference>
<dbReference type="GO" id="GO:0005886">
    <property type="term" value="C:plasma membrane"/>
    <property type="evidence" value="ECO:0007669"/>
    <property type="project" value="UniProtKB-SubCell"/>
</dbReference>
<dbReference type="AlphaFoldDB" id="L0HHZ2"/>
<feature type="domain" description="Mechanosensitive ion channel transmembrane helices 2/3" evidence="10">
    <location>
        <begin position="137"/>
        <end position="177"/>
    </location>
</feature>
<dbReference type="GeneID" id="14308033"/>
<evidence type="ECO:0000256" key="1">
    <source>
        <dbReference type="ARBA" id="ARBA00004651"/>
    </source>
</evidence>